<dbReference type="InterPro" id="IPR050109">
    <property type="entry name" value="HTH-type_TetR-like_transc_reg"/>
</dbReference>
<feature type="DNA-binding region" description="H-T-H motif" evidence="4">
    <location>
        <begin position="35"/>
        <end position="54"/>
    </location>
</feature>
<evidence type="ECO:0000256" key="3">
    <source>
        <dbReference type="ARBA" id="ARBA00023163"/>
    </source>
</evidence>
<evidence type="ECO:0000256" key="2">
    <source>
        <dbReference type="ARBA" id="ARBA00023125"/>
    </source>
</evidence>
<feature type="domain" description="HTH tetR-type" evidence="5">
    <location>
        <begin position="12"/>
        <end position="72"/>
    </location>
</feature>
<evidence type="ECO:0000256" key="4">
    <source>
        <dbReference type="PROSITE-ProRule" id="PRU00335"/>
    </source>
</evidence>
<dbReference type="PANTHER" id="PTHR30055:SF234">
    <property type="entry name" value="HTH-TYPE TRANSCRIPTIONAL REGULATOR BETI"/>
    <property type="match status" value="1"/>
</dbReference>
<evidence type="ECO:0000256" key="1">
    <source>
        <dbReference type="ARBA" id="ARBA00023015"/>
    </source>
</evidence>
<dbReference type="PROSITE" id="PS01081">
    <property type="entry name" value="HTH_TETR_1"/>
    <property type="match status" value="1"/>
</dbReference>
<dbReference type="SUPFAM" id="SSF46689">
    <property type="entry name" value="Homeodomain-like"/>
    <property type="match status" value="1"/>
</dbReference>
<comment type="caution">
    <text evidence="6">The sequence shown here is derived from an EMBL/GenBank/DDBJ whole genome shotgun (WGS) entry which is preliminary data.</text>
</comment>
<dbReference type="InterPro" id="IPR009057">
    <property type="entry name" value="Homeodomain-like_sf"/>
</dbReference>
<dbReference type="Gene3D" id="1.10.357.10">
    <property type="entry name" value="Tetracycline Repressor, domain 2"/>
    <property type="match status" value="1"/>
</dbReference>
<gene>
    <name evidence="6" type="ORF">AB0E61_26695</name>
</gene>
<dbReference type="RefSeq" id="WP_030285559.1">
    <property type="nucleotide sequence ID" value="NZ_JBEZVI010000028.1"/>
</dbReference>
<dbReference type="InterPro" id="IPR001647">
    <property type="entry name" value="HTH_TetR"/>
</dbReference>
<protein>
    <submittedName>
        <fullName evidence="6">TetR/AcrR family transcriptional regulator</fullName>
    </submittedName>
</protein>
<keyword evidence="3" id="KW-0804">Transcription</keyword>
<dbReference type="InterPro" id="IPR049484">
    <property type="entry name" value="Rv0078-like_C"/>
</dbReference>
<dbReference type="PROSITE" id="PS50977">
    <property type="entry name" value="HTH_TETR_2"/>
    <property type="match status" value="1"/>
</dbReference>
<sequence>MGVKSRRAEYAALTRAALLDAATELFAEKGFATTSIDDIATAARVSKGAVYHHFPDKKAIFDEVFRVGQGEVLAHVREEATAVDGDGAARPPWQVATTAVESFLGSYVTDARKRSLLRQSAGVLGVHRCREIDDELALPLVLGLLEELKARGELQDVSITMAGSVIFGTLCEAATSLALADDHEQAGREASQVVGYLLSGLLKGAA</sequence>
<dbReference type="InterPro" id="IPR023772">
    <property type="entry name" value="DNA-bd_HTH_TetR-type_CS"/>
</dbReference>
<dbReference type="Proteomes" id="UP001550853">
    <property type="component" value="Unassembled WGS sequence"/>
</dbReference>
<keyword evidence="2 4" id="KW-0238">DNA-binding</keyword>
<name>A0ABV2Z7T3_9ACTN</name>
<dbReference type="PANTHER" id="PTHR30055">
    <property type="entry name" value="HTH-TYPE TRANSCRIPTIONAL REGULATOR RUTR"/>
    <property type="match status" value="1"/>
</dbReference>
<proteinExistence type="predicted"/>
<reference evidence="6 7" key="1">
    <citation type="submission" date="2024-06" db="EMBL/GenBank/DDBJ databases">
        <title>The Natural Products Discovery Center: Release of the First 8490 Sequenced Strains for Exploring Actinobacteria Biosynthetic Diversity.</title>
        <authorList>
            <person name="Kalkreuter E."/>
            <person name="Kautsar S.A."/>
            <person name="Yang D."/>
            <person name="Bader C.D."/>
            <person name="Teijaro C.N."/>
            <person name="Fluegel L."/>
            <person name="Davis C.M."/>
            <person name="Simpson J.R."/>
            <person name="Lauterbach L."/>
            <person name="Steele A.D."/>
            <person name="Gui C."/>
            <person name="Meng S."/>
            <person name="Li G."/>
            <person name="Viehrig K."/>
            <person name="Ye F."/>
            <person name="Su P."/>
            <person name="Kiefer A.F."/>
            <person name="Nichols A."/>
            <person name="Cepeda A.J."/>
            <person name="Yan W."/>
            <person name="Fan B."/>
            <person name="Jiang Y."/>
            <person name="Adhikari A."/>
            <person name="Zheng C.-J."/>
            <person name="Schuster L."/>
            <person name="Cowan T.M."/>
            <person name="Smanski M.J."/>
            <person name="Chevrette M.G."/>
            <person name="De Carvalho L.P.S."/>
            <person name="Shen B."/>
        </authorList>
    </citation>
    <scope>NUCLEOTIDE SEQUENCE [LARGE SCALE GENOMIC DNA]</scope>
    <source>
        <strain evidence="6 7">NPDC033039</strain>
    </source>
</reference>
<evidence type="ECO:0000259" key="5">
    <source>
        <dbReference type="PROSITE" id="PS50977"/>
    </source>
</evidence>
<dbReference type="Pfam" id="PF21351">
    <property type="entry name" value="TetR_C_41"/>
    <property type="match status" value="1"/>
</dbReference>
<dbReference type="PRINTS" id="PR00455">
    <property type="entry name" value="HTHTETR"/>
</dbReference>
<dbReference type="EMBL" id="JBEZVI010000028">
    <property type="protein sequence ID" value="MEU3713671.1"/>
    <property type="molecule type" value="Genomic_DNA"/>
</dbReference>
<organism evidence="6 7">
    <name type="scientific">Streptomyces catenulae</name>
    <dbReference type="NCBI Taxonomy" id="66875"/>
    <lineage>
        <taxon>Bacteria</taxon>
        <taxon>Bacillati</taxon>
        <taxon>Actinomycetota</taxon>
        <taxon>Actinomycetes</taxon>
        <taxon>Kitasatosporales</taxon>
        <taxon>Streptomycetaceae</taxon>
        <taxon>Streptomyces</taxon>
    </lineage>
</organism>
<keyword evidence="1" id="KW-0805">Transcription regulation</keyword>
<evidence type="ECO:0000313" key="6">
    <source>
        <dbReference type="EMBL" id="MEU3713671.1"/>
    </source>
</evidence>
<keyword evidence="7" id="KW-1185">Reference proteome</keyword>
<accession>A0ABV2Z7T3</accession>
<evidence type="ECO:0000313" key="7">
    <source>
        <dbReference type="Proteomes" id="UP001550853"/>
    </source>
</evidence>
<dbReference type="Pfam" id="PF00440">
    <property type="entry name" value="TetR_N"/>
    <property type="match status" value="1"/>
</dbReference>